<comment type="subcellular location">
    <subcellularLocation>
        <location evidence="1">Cell envelope</location>
    </subcellularLocation>
</comment>
<evidence type="ECO:0000259" key="3">
    <source>
        <dbReference type="Pfam" id="PF13407"/>
    </source>
</evidence>
<gene>
    <name evidence="4" type="ORF">E6H05_07995</name>
</gene>
<dbReference type="PANTHER" id="PTHR30036:SF7">
    <property type="entry name" value="ABC TRANSPORTER PERIPLASMIC-BINDING PROTEIN YPHF"/>
    <property type="match status" value="1"/>
</dbReference>
<dbReference type="InterPro" id="IPR028082">
    <property type="entry name" value="Peripla_BP_I"/>
</dbReference>
<dbReference type="InterPro" id="IPR025997">
    <property type="entry name" value="SBP_2_dom"/>
</dbReference>
<dbReference type="AlphaFoldDB" id="A0A537ITF0"/>
<dbReference type="GO" id="GO:0030288">
    <property type="term" value="C:outer membrane-bounded periplasmic space"/>
    <property type="evidence" value="ECO:0007669"/>
    <property type="project" value="TreeGrafter"/>
</dbReference>
<comment type="caution">
    <text evidence="4">The sequence shown here is derived from an EMBL/GenBank/DDBJ whole genome shotgun (WGS) entry which is preliminary data.</text>
</comment>
<proteinExistence type="inferred from homology"/>
<protein>
    <submittedName>
        <fullName evidence="4">Substrate-binding domain-containing protein</fullName>
    </submittedName>
</protein>
<dbReference type="PANTHER" id="PTHR30036">
    <property type="entry name" value="D-XYLOSE-BINDING PERIPLASMIC PROTEIN"/>
    <property type="match status" value="1"/>
</dbReference>
<organism evidence="4 5">
    <name type="scientific">Candidatus Segetimicrobium genomatis</name>
    <dbReference type="NCBI Taxonomy" id="2569760"/>
    <lineage>
        <taxon>Bacteria</taxon>
        <taxon>Bacillati</taxon>
        <taxon>Candidatus Sysuimicrobiota</taxon>
        <taxon>Candidatus Sysuimicrobiia</taxon>
        <taxon>Candidatus Sysuimicrobiales</taxon>
        <taxon>Candidatus Segetimicrobiaceae</taxon>
        <taxon>Candidatus Segetimicrobium</taxon>
    </lineage>
</organism>
<evidence type="ECO:0000256" key="1">
    <source>
        <dbReference type="ARBA" id="ARBA00004196"/>
    </source>
</evidence>
<reference evidence="4 5" key="1">
    <citation type="journal article" date="2019" name="Nat. Microbiol.">
        <title>Mediterranean grassland soil C-N compound turnover is dependent on rainfall and depth, and is mediated by genomically divergent microorganisms.</title>
        <authorList>
            <person name="Diamond S."/>
            <person name="Andeer P.F."/>
            <person name="Li Z."/>
            <person name="Crits-Christoph A."/>
            <person name="Burstein D."/>
            <person name="Anantharaman K."/>
            <person name="Lane K.R."/>
            <person name="Thomas B.C."/>
            <person name="Pan C."/>
            <person name="Northen T.R."/>
            <person name="Banfield J.F."/>
        </authorList>
    </citation>
    <scope>NUCLEOTIDE SEQUENCE [LARGE SCALE GENOMIC DNA]</scope>
    <source>
        <strain evidence="4">NP_8</strain>
    </source>
</reference>
<dbReference type="SUPFAM" id="SSF53822">
    <property type="entry name" value="Periplasmic binding protein-like I"/>
    <property type="match status" value="1"/>
</dbReference>
<accession>A0A537ITF0</accession>
<dbReference type="Gene3D" id="3.40.50.2300">
    <property type="match status" value="2"/>
</dbReference>
<dbReference type="PROSITE" id="PS51318">
    <property type="entry name" value="TAT"/>
    <property type="match status" value="1"/>
</dbReference>
<dbReference type="InterPro" id="IPR050555">
    <property type="entry name" value="Bact_Solute-Bind_Prot2"/>
</dbReference>
<dbReference type="InterPro" id="IPR006311">
    <property type="entry name" value="TAT_signal"/>
</dbReference>
<evidence type="ECO:0000256" key="2">
    <source>
        <dbReference type="ARBA" id="ARBA00007639"/>
    </source>
</evidence>
<dbReference type="Pfam" id="PF13407">
    <property type="entry name" value="Peripla_BP_4"/>
    <property type="match status" value="1"/>
</dbReference>
<evidence type="ECO:0000313" key="5">
    <source>
        <dbReference type="Proteomes" id="UP000318834"/>
    </source>
</evidence>
<feature type="domain" description="Periplasmic binding protein" evidence="3">
    <location>
        <begin position="53"/>
        <end position="301"/>
    </location>
</feature>
<comment type="similarity">
    <text evidence="2">Belongs to the bacterial solute-binding protein 2 family.</text>
</comment>
<dbReference type="GO" id="GO:0030246">
    <property type="term" value="F:carbohydrate binding"/>
    <property type="evidence" value="ECO:0007669"/>
    <property type="project" value="TreeGrafter"/>
</dbReference>
<sequence>MHEKLSRRDLLKATVGATVAASVLSTGTRHIAKAFAQSASSGTYYWVAHVGPGDPYWAVVQRGVQAAGKALGVKAVFEGPSGYSPPKQADMVNAAISAKAAGIVTTSADPAVIRGPLQRAAQAGIPTIFSDTPPPKDFAATFANGNPIAFVGVDVRIAAARASAKLVPLLQKGADVVVVNHEPGNRVLEIKTSGYIEGITSLDPKVDKLVIGEETTKAVEIMRAYLQKNPNTKAIFTLGALGTHAAVKLLDEMKASNDKIRVVGSDIDDVTLDAIKRGRVVSAIDLQQLGFGFLPIALLYLYNNYALDPNDHIGAGGTVDAKNVDFITKLAKQGFR</sequence>
<dbReference type="EMBL" id="VBAP01000056">
    <property type="protein sequence ID" value="TMI74555.1"/>
    <property type="molecule type" value="Genomic_DNA"/>
</dbReference>
<evidence type="ECO:0000313" key="4">
    <source>
        <dbReference type="EMBL" id="TMI74555.1"/>
    </source>
</evidence>
<name>A0A537ITF0_9BACT</name>
<dbReference type="Proteomes" id="UP000318834">
    <property type="component" value="Unassembled WGS sequence"/>
</dbReference>